<proteinExistence type="predicted"/>
<evidence type="ECO:0000313" key="1">
    <source>
        <dbReference type="EMBL" id="KAJ7770606.1"/>
    </source>
</evidence>
<dbReference type="Proteomes" id="UP001215598">
    <property type="component" value="Unassembled WGS sequence"/>
</dbReference>
<accession>A0AAD7NPW4</accession>
<reference evidence="1" key="1">
    <citation type="submission" date="2023-03" db="EMBL/GenBank/DDBJ databases">
        <title>Massive genome expansion in bonnet fungi (Mycena s.s.) driven by repeated elements and novel gene families across ecological guilds.</title>
        <authorList>
            <consortium name="Lawrence Berkeley National Laboratory"/>
            <person name="Harder C.B."/>
            <person name="Miyauchi S."/>
            <person name="Viragh M."/>
            <person name="Kuo A."/>
            <person name="Thoen E."/>
            <person name="Andreopoulos B."/>
            <person name="Lu D."/>
            <person name="Skrede I."/>
            <person name="Drula E."/>
            <person name="Henrissat B."/>
            <person name="Morin E."/>
            <person name="Kohler A."/>
            <person name="Barry K."/>
            <person name="LaButti K."/>
            <person name="Morin E."/>
            <person name="Salamov A."/>
            <person name="Lipzen A."/>
            <person name="Mereny Z."/>
            <person name="Hegedus B."/>
            <person name="Baldrian P."/>
            <person name="Stursova M."/>
            <person name="Weitz H."/>
            <person name="Taylor A."/>
            <person name="Grigoriev I.V."/>
            <person name="Nagy L.G."/>
            <person name="Martin F."/>
            <person name="Kauserud H."/>
        </authorList>
    </citation>
    <scope>NUCLEOTIDE SEQUENCE</scope>
    <source>
        <strain evidence="1">CBHHK182m</strain>
    </source>
</reference>
<protein>
    <submittedName>
        <fullName evidence="1">Uncharacterized protein</fullName>
    </submittedName>
</protein>
<feature type="non-terminal residue" evidence="1">
    <location>
        <position position="1"/>
    </location>
</feature>
<evidence type="ECO:0000313" key="2">
    <source>
        <dbReference type="Proteomes" id="UP001215598"/>
    </source>
</evidence>
<sequence>MRGLFFQVSLISLRFTSDTLVRSRFLLLRAVDKKTTTSCLHFGKYLSALAAATIMVHKTARRAACSSRAMVFPGSSEAFRVQPV</sequence>
<name>A0AAD7NPW4_9AGAR</name>
<keyword evidence="2" id="KW-1185">Reference proteome</keyword>
<organism evidence="1 2">
    <name type="scientific">Mycena metata</name>
    <dbReference type="NCBI Taxonomy" id="1033252"/>
    <lineage>
        <taxon>Eukaryota</taxon>
        <taxon>Fungi</taxon>
        <taxon>Dikarya</taxon>
        <taxon>Basidiomycota</taxon>
        <taxon>Agaricomycotina</taxon>
        <taxon>Agaricomycetes</taxon>
        <taxon>Agaricomycetidae</taxon>
        <taxon>Agaricales</taxon>
        <taxon>Marasmiineae</taxon>
        <taxon>Mycenaceae</taxon>
        <taxon>Mycena</taxon>
    </lineage>
</organism>
<dbReference type="EMBL" id="JARKIB010000016">
    <property type="protein sequence ID" value="KAJ7770606.1"/>
    <property type="molecule type" value="Genomic_DNA"/>
</dbReference>
<dbReference type="AlphaFoldDB" id="A0AAD7NPW4"/>
<gene>
    <name evidence="1" type="ORF">B0H16DRAFT_1516045</name>
</gene>
<comment type="caution">
    <text evidence="1">The sequence shown here is derived from an EMBL/GenBank/DDBJ whole genome shotgun (WGS) entry which is preliminary data.</text>
</comment>